<evidence type="ECO:0000256" key="1">
    <source>
        <dbReference type="SAM" id="Phobius"/>
    </source>
</evidence>
<proteinExistence type="predicted"/>
<keyword evidence="1" id="KW-0472">Membrane</keyword>
<evidence type="ECO:0000313" key="3">
    <source>
        <dbReference type="Proteomes" id="UP001222087"/>
    </source>
</evidence>
<keyword evidence="1" id="KW-0812">Transmembrane</keyword>
<evidence type="ECO:0000313" key="2">
    <source>
        <dbReference type="EMBL" id="WED41878.1"/>
    </source>
</evidence>
<dbReference type="RefSeq" id="WP_275087702.1">
    <property type="nucleotide sequence ID" value="NZ_CP119078.1"/>
</dbReference>
<keyword evidence="1" id="KW-1133">Transmembrane helix</keyword>
<evidence type="ECO:0008006" key="4">
    <source>
        <dbReference type="Google" id="ProtNLM"/>
    </source>
</evidence>
<protein>
    <recommendedName>
        <fullName evidence="4">DUF4105 domain-containing protein</fullName>
    </recommendedName>
</protein>
<name>A0ABY8AMX4_9GAMM</name>
<dbReference type="Proteomes" id="UP001222087">
    <property type="component" value="Chromosome"/>
</dbReference>
<sequence>MPKAEVYYYPIGLGHTSVNIIFSKSEIPEKKEYQLLIYSKSNPPRYKEKECKLYARSHYCPVLFLQDNGEFSIYGYKEGSWQETPLNNLSLEEQTLLQNLAFQAVIVKKNDRYTSGSYENGIWQKKVLPEGYIHLSSDFQRKQIKPSDPLYQLMQKGHPEFKRTEYFFDWGGAYDFEENMEDKGRPIRFALPPTTKSFIDFFTAVEKSDYTFEPPYNSTYRLFTNNCAHATMEILHCAGYTSEKPTHRFALTPISVAKKVYALAHQSRALFRKQLLESISKTDTKQLINTLIELSINRLNDSIYFNYGKYIGSCSKELENISKIKYDGSYESIERLLKASEEANPYTAQELEECIALVDPEICLNAGIARLETVANKLKNRENADNLQAVATKLRWEYKNFKEGAVTYEQFAQKSSALIDEASPILQMEKNVFLQILKNIALAVCAVIALYLVAGFINKSNTGSFLFFNEPSLSKIGANIKNNVSDLNPGIIQI</sequence>
<organism evidence="2 3">
    <name type="scientific">Legionella cardiaca</name>
    <dbReference type="NCBI Taxonomy" id="1071983"/>
    <lineage>
        <taxon>Bacteria</taxon>
        <taxon>Pseudomonadati</taxon>
        <taxon>Pseudomonadota</taxon>
        <taxon>Gammaproteobacteria</taxon>
        <taxon>Legionellales</taxon>
        <taxon>Legionellaceae</taxon>
        <taxon>Legionella</taxon>
    </lineage>
</organism>
<keyword evidence="3" id="KW-1185">Reference proteome</keyword>
<reference evidence="2 3" key="1">
    <citation type="submission" date="2023-02" db="EMBL/GenBank/DDBJ databases">
        <title>Genome Sequence of L. cardiaca H63T.</title>
        <authorList>
            <person name="Lopez A.E."/>
            <person name="Cianciotto N.P."/>
        </authorList>
    </citation>
    <scope>NUCLEOTIDE SEQUENCE [LARGE SCALE GENOMIC DNA]</scope>
    <source>
        <strain evidence="2 3">H63</strain>
    </source>
</reference>
<gene>
    <name evidence="2" type="ORF">PXX05_08010</name>
</gene>
<feature type="transmembrane region" description="Helical" evidence="1">
    <location>
        <begin position="436"/>
        <end position="457"/>
    </location>
</feature>
<accession>A0ABY8AMX4</accession>
<dbReference type="EMBL" id="CP119078">
    <property type="protein sequence ID" value="WED41878.1"/>
    <property type="molecule type" value="Genomic_DNA"/>
</dbReference>